<dbReference type="Pfam" id="PF01757">
    <property type="entry name" value="Acyl_transf_3"/>
    <property type="match status" value="1"/>
</dbReference>
<dbReference type="GO" id="GO:0009103">
    <property type="term" value="P:lipopolysaccharide biosynthetic process"/>
    <property type="evidence" value="ECO:0007669"/>
    <property type="project" value="TreeGrafter"/>
</dbReference>
<evidence type="ECO:0000313" key="4">
    <source>
        <dbReference type="EMBL" id="CAB4783182.1"/>
    </source>
</evidence>
<name>A0A6J6WDG0_9ZZZZ</name>
<dbReference type="GO" id="GO:0016747">
    <property type="term" value="F:acyltransferase activity, transferring groups other than amino-acyl groups"/>
    <property type="evidence" value="ECO:0007669"/>
    <property type="project" value="InterPro"/>
</dbReference>
<feature type="transmembrane region" description="Helical" evidence="1">
    <location>
        <begin position="371"/>
        <end position="389"/>
    </location>
</feature>
<dbReference type="PANTHER" id="PTHR23028">
    <property type="entry name" value="ACETYLTRANSFERASE"/>
    <property type="match status" value="1"/>
</dbReference>
<feature type="transmembrane region" description="Helical" evidence="1">
    <location>
        <begin position="12"/>
        <end position="31"/>
    </location>
</feature>
<evidence type="ECO:0000259" key="3">
    <source>
        <dbReference type="Pfam" id="PF19040"/>
    </source>
</evidence>
<dbReference type="GO" id="GO:0016020">
    <property type="term" value="C:membrane"/>
    <property type="evidence" value="ECO:0007669"/>
    <property type="project" value="TreeGrafter"/>
</dbReference>
<dbReference type="AlphaFoldDB" id="A0A6J6WDG0"/>
<feature type="transmembrane region" description="Helical" evidence="1">
    <location>
        <begin position="250"/>
        <end position="267"/>
    </location>
</feature>
<keyword evidence="1" id="KW-0472">Membrane</keyword>
<feature type="transmembrane region" description="Helical" evidence="1">
    <location>
        <begin position="143"/>
        <end position="159"/>
    </location>
</feature>
<keyword evidence="1" id="KW-1133">Transmembrane helix</keyword>
<feature type="transmembrane region" description="Helical" evidence="1">
    <location>
        <begin position="273"/>
        <end position="291"/>
    </location>
</feature>
<keyword evidence="1" id="KW-0812">Transmembrane</keyword>
<dbReference type="InterPro" id="IPR050879">
    <property type="entry name" value="Acyltransferase_3"/>
</dbReference>
<feature type="domain" description="SGNH" evidence="3">
    <location>
        <begin position="424"/>
        <end position="643"/>
    </location>
</feature>
<dbReference type="InterPro" id="IPR002656">
    <property type="entry name" value="Acyl_transf_3_dom"/>
</dbReference>
<reference evidence="4" key="1">
    <citation type="submission" date="2020-05" db="EMBL/GenBank/DDBJ databases">
        <authorList>
            <person name="Chiriac C."/>
            <person name="Salcher M."/>
            <person name="Ghai R."/>
            <person name="Kavagutti S V."/>
        </authorList>
    </citation>
    <scope>NUCLEOTIDE SEQUENCE</scope>
</reference>
<feature type="transmembrane region" description="Helical" evidence="1">
    <location>
        <begin position="213"/>
        <end position="238"/>
    </location>
</feature>
<feature type="domain" description="Acyltransferase 3" evidence="2">
    <location>
        <begin position="7"/>
        <end position="346"/>
    </location>
</feature>
<dbReference type="PANTHER" id="PTHR23028:SF53">
    <property type="entry name" value="ACYL_TRANSF_3 DOMAIN-CONTAINING PROTEIN"/>
    <property type="match status" value="1"/>
</dbReference>
<dbReference type="Pfam" id="PF19040">
    <property type="entry name" value="SGNH"/>
    <property type="match status" value="1"/>
</dbReference>
<organism evidence="4">
    <name type="scientific">freshwater metagenome</name>
    <dbReference type="NCBI Taxonomy" id="449393"/>
    <lineage>
        <taxon>unclassified sequences</taxon>
        <taxon>metagenomes</taxon>
        <taxon>ecological metagenomes</taxon>
    </lineage>
</organism>
<feature type="transmembrane region" description="Helical" evidence="1">
    <location>
        <begin position="72"/>
        <end position="91"/>
    </location>
</feature>
<evidence type="ECO:0000259" key="2">
    <source>
        <dbReference type="Pfam" id="PF01757"/>
    </source>
</evidence>
<evidence type="ECO:0000256" key="1">
    <source>
        <dbReference type="SAM" id="Phobius"/>
    </source>
</evidence>
<feature type="transmembrane region" description="Helical" evidence="1">
    <location>
        <begin position="171"/>
        <end position="190"/>
    </location>
</feature>
<proteinExistence type="predicted"/>
<gene>
    <name evidence="4" type="ORF">UFOPK2975_00037</name>
</gene>
<feature type="transmembrane region" description="Helical" evidence="1">
    <location>
        <begin position="311"/>
        <end position="328"/>
    </location>
</feature>
<sequence length="657" mass="73374">MEQRRDVQGLRAVAVLLVLLYHFDLGVRGGYLGVDMFFVISGYVISRSTLTGIQKEGRFDWRRFYLRRIRRLLPAISVVSVATALASLLTLSPFGQQQTTTKMLMSAGTYISNIALIKSVYFALDSASNPLLHLWSLAVEEQFYLMWGPVILGVLFIMRKSGARMRLLVKYVLAATLLGSLGLFVLFIRYEPIVVTWWGFRFLNGSGIMPSQLAFYLPITRAWEFGAGAMLATPFWTVRTRIKHHWLGDAGFVLSSAVVGVAVSGWMPLNETAVIVAVVGTVGLIYFAQYVRALKFVLENPAIVKIGDISYSVYLWHWPIWVIFGALFSRSLTATLVAVVLTFVIAATQYKFIEQPIRKVEKLRRIRGRHMVAGFLTATLVVSLMMNQFTPAVAKNLIGTTQNELDTHIVDEPCTGRVYTLGSASSCWYGDKESVGLAILVGDSQAKSLSDGFVAAARNLNMNALVFARAGCPFMSVDAVILCEKTEWRADMWAAIKTLGPKLVIVANLNYLYTEEIEYEIYSRAKLRVSWGNETVKTIKRIKSFGSKLIIAEPPPKFSRDFRSQVSLFNKSFALEPFAQVHERLISTRAAERRAITAYGQSQIFINFDDMLCSRTGCSQFINGKLAYEDPSHLSKQGSLEMINKITGAIHLVLDAK</sequence>
<feature type="transmembrane region" description="Helical" evidence="1">
    <location>
        <begin position="334"/>
        <end position="350"/>
    </location>
</feature>
<accession>A0A6J6WDG0</accession>
<dbReference type="InterPro" id="IPR043968">
    <property type="entry name" value="SGNH"/>
</dbReference>
<dbReference type="EMBL" id="CAFAAG010000001">
    <property type="protein sequence ID" value="CAB4783182.1"/>
    <property type="molecule type" value="Genomic_DNA"/>
</dbReference>
<protein>
    <submittedName>
        <fullName evidence="4">Unannotated protein</fullName>
    </submittedName>
</protein>